<evidence type="ECO:0000256" key="1">
    <source>
        <dbReference type="SAM" id="MobiDB-lite"/>
    </source>
</evidence>
<evidence type="ECO:0000313" key="3">
    <source>
        <dbReference type="Proteomes" id="UP000008631"/>
    </source>
</evidence>
<dbReference type="STRING" id="575540.Isop_2048"/>
<dbReference type="EMBL" id="CP002353">
    <property type="protein sequence ID" value="ADV62628.1"/>
    <property type="molecule type" value="Genomic_DNA"/>
</dbReference>
<dbReference type="InParanoid" id="E8R3P3"/>
<evidence type="ECO:0000313" key="2">
    <source>
        <dbReference type="EMBL" id="ADV62628.1"/>
    </source>
</evidence>
<reference key="1">
    <citation type="submission" date="2010-11" db="EMBL/GenBank/DDBJ databases">
        <title>The complete sequence of chromosome of Isophaera pallida ATCC 43644.</title>
        <authorList>
            <consortium name="US DOE Joint Genome Institute (JGI-PGF)"/>
            <person name="Lucas S."/>
            <person name="Copeland A."/>
            <person name="Lapidus A."/>
            <person name="Bruce D."/>
            <person name="Goodwin L."/>
            <person name="Pitluck S."/>
            <person name="Kyrpides N."/>
            <person name="Mavromatis K."/>
            <person name="Pagani I."/>
            <person name="Ivanova N."/>
            <person name="Saunders E."/>
            <person name="Brettin T."/>
            <person name="Detter J.C."/>
            <person name="Han C."/>
            <person name="Tapia R."/>
            <person name="Land M."/>
            <person name="Hauser L."/>
            <person name="Markowitz V."/>
            <person name="Cheng J.-F."/>
            <person name="Hugenholtz P."/>
            <person name="Woyke T."/>
            <person name="Wu D."/>
            <person name="Eisen J.A."/>
        </authorList>
    </citation>
    <scope>NUCLEOTIDE SEQUENCE</scope>
    <source>
        <strain>ATCC 43644</strain>
    </source>
</reference>
<protein>
    <submittedName>
        <fullName evidence="2">Uncharacterized protein</fullName>
    </submittedName>
</protein>
<dbReference type="OrthoDB" id="259979at2"/>
<dbReference type="KEGG" id="ipa:Isop_2048"/>
<dbReference type="Proteomes" id="UP000008631">
    <property type="component" value="Chromosome"/>
</dbReference>
<dbReference type="AlphaFoldDB" id="E8R3P3"/>
<organism evidence="2 3">
    <name type="scientific">Isosphaera pallida (strain ATCC 43644 / DSM 9630 / IS1B)</name>
    <dbReference type="NCBI Taxonomy" id="575540"/>
    <lineage>
        <taxon>Bacteria</taxon>
        <taxon>Pseudomonadati</taxon>
        <taxon>Planctomycetota</taxon>
        <taxon>Planctomycetia</taxon>
        <taxon>Isosphaerales</taxon>
        <taxon>Isosphaeraceae</taxon>
        <taxon>Isosphaera</taxon>
    </lineage>
</organism>
<feature type="region of interest" description="Disordered" evidence="1">
    <location>
        <begin position="101"/>
        <end position="124"/>
    </location>
</feature>
<proteinExistence type="predicted"/>
<reference evidence="2 3" key="2">
    <citation type="journal article" date="2011" name="Stand. Genomic Sci.">
        <title>Complete genome sequence of Isosphaera pallida type strain (IS1B).</title>
        <authorList>
            <consortium name="US DOE Joint Genome Institute (JGI-PGF)"/>
            <person name="Goker M."/>
            <person name="Cleland D."/>
            <person name="Saunders E."/>
            <person name="Lapidus A."/>
            <person name="Nolan M."/>
            <person name="Lucas S."/>
            <person name="Hammon N."/>
            <person name="Deshpande S."/>
            <person name="Cheng J.F."/>
            <person name="Tapia R."/>
            <person name="Han C."/>
            <person name="Goodwin L."/>
            <person name="Pitluck S."/>
            <person name="Liolios K."/>
            <person name="Pagani I."/>
            <person name="Ivanova N."/>
            <person name="Mavromatis K."/>
            <person name="Pati A."/>
            <person name="Chen A."/>
            <person name="Palaniappan K."/>
            <person name="Land M."/>
            <person name="Hauser L."/>
            <person name="Chang Y.J."/>
            <person name="Jeffries C.D."/>
            <person name="Detter J.C."/>
            <person name="Beck B."/>
            <person name="Woyke T."/>
            <person name="Bristow J."/>
            <person name="Eisen J.A."/>
            <person name="Markowitz V."/>
            <person name="Hugenholtz P."/>
            <person name="Kyrpides N.C."/>
            <person name="Klenk H.P."/>
        </authorList>
    </citation>
    <scope>NUCLEOTIDE SEQUENCE [LARGE SCALE GENOMIC DNA]</scope>
    <source>
        <strain evidence="3">ATCC 43644 / DSM 9630 / IS1B</strain>
    </source>
</reference>
<keyword evidence="3" id="KW-1185">Reference proteome</keyword>
<accession>E8R3P3</accession>
<gene>
    <name evidence="2" type="ordered locus">Isop_2048</name>
</gene>
<dbReference type="RefSeq" id="WP_013564916.1">
    <property type="nucleotide sequence ID" value="NC_014962.1"/>
</dbReference>
<sequence>MRMPWRWLIPVLGLGTTLLLLMGSEPGAAMLALAVTVAASILLEWVAWLKGRTSRHPDTATLTPSSLSDRLDLRLDGRHHLQSLKGCKRVPNTSDPRWFRFNGRRRDDADPLQRSSASLTRNRPTVPWTWTPPPLLGRVAIASAFLGKDGRSWTDREIARTFEAVLKAADWLAAQARRWRAAVEFVVIDTAFVFDDPIDDLPKALELVDFMHQTQLAEADVTQLELAALSRAAVGLGFTDLYDWFGWTRVALEQSLATARHHLQPSSESTIGLDDASRLLNVDRVVWLIHPMRAGQSVALPIDQVRLPEVHVAICRAVEDDQAGPVLDAVKPDPVTMAHELLHLFGATDKYGLPLTAFEGDGVTPRDIMRLDLQRLSALRIDRATAGELGWRTDQDPIDDSAPPPLSSRRRRPSRSSRRGPKRRGRSSRPTSDHLSFASFESESATACDHPTAPPEDFSNQTVPHPPAAH</sequence>
<dbReference type="eggNOG" id="ENOG5033Z1J">
    <property type="taxonomic scope" value="Bacteria"/>
</dbReference>
<feature type="compositionally biased region" description="Polar residues" evidence="1">
    <location>
        <begin position="113"/>
        <end position="123"/>
    </location>
</feature>
<feature type="compositionally biased region" description="Basic residues" evidence="1">
    <location>
        <begin position="408"/>
        <end position="427"/>
    </location>
</feature>
<feature type="region of interest" description="Disordered" evidence="1">
    <location>
        <begin position="391"/>
        <end position="470"/>
    </location>
</feature>
<feature type="compositionally biased region" description="Low complexity" evidence="1">
    <location>
        <begin position="436"/>
        <end position="445"/>
    </location>
</feature>
<name>E8R3P3_ISOPI</name>
<dbReference type="HOGENOM" id="CLU_581109_0_0_0"/>